<dbReference type="AlphaFoldDB" id="B4IIK4"/>
<feature type="region of interest" description="Disordered" evidence="1">
    <location>
        <begin position="26"/>
        <end position="71"/>
    </location>
</feature>
<gene>
    <name evidence="2" type="primary">Dsec\GM19307</name>
    <name evidence="2" type="ORF">Dsec_GM19307</name>
</gene>
<dbReference type="STRING" id="7238.B4IIK4"/>
<dbReference type="HOGENOM" id="CLU_370174_0_0_1"/>
<sequence>MPRTSIFDSDSDEREDLALLNTRKVSNGRVKKRKRKSKDTIYKQDELLKNKNHNSSSGRDPKPLPTKFRGDKDVLDFGLGKHADPMNVVHEEGSMKPPKSSKIVKTRRLPNEATTFPTERQDVLRSPVRIELNLPMASHWLFNRHFRPVSPIRRSFVDDIDIDTPSLEDIWCSYLNVKMGIIQLSDAVWPLCCMANLETSKTPPTKRVRCAENLHNKNIFETGLERQIGENELRVLNQWLESEVLNSPHTDMEKSDLNGKERKGNAPQKPRILDNEEVSFSNLTIGIEEERAIKEWINKEGLSEHYSDIDEYDMLFKLARDPEKNRDLLFDLLKPKDLIPQDKAAWKKFPPKVLQLAQKPDFVEPEPSLDNIPEKETPFIENKPEKPVIIEVKDIKPLVPKPEDEADIQGWLQQCSETISQQLQLVINEDSSSKPASAEPEGIDFESEISKQQLQPRIMGESKKKLSPESGWQNSFTVRLDDFEDIVDHNMTEFRDPQAKRIRSKWNQRFGLKLAENLRRCVLLPPLPVHLDKCLQRIRILRRPNRRNVEQLRLRVEMNFCKTYCTLSMNRNLNLGIAANTLGNAVYNRDIDVIQVRYEASQIAWIWVDGSVLIINGRGKAMLAETQRDIFLRISGKPNFKADPTHKLLHLRLISCAHFPWAISLPEFTASSAISSEPNMKYVYYVDKTIPGVAARVHETGMIQVFAMTTSDADNILKILYPITANHRKATTIDGTPIVGIKKEIIDEEYPSG</sequence>
<dbReference type="EMBL" id="CH480844">
    <property type="protein sequence ID" value="EDW49775.1"/>
    <property type="molecule type" value="Genomic_DNA"/>
</dbReference>
<feature type="compositionally biased region" description="Basic and acidic residues" evidence="1">
    <location>
        <begin position="250"/>
        <end position="264"/>
    </location>
</feature>
<name>B4IIK4_DROSE</name>
<evidence type="ECO:0000313" key="3">
    <source>
        <dbReference type="Proteomes" id="UP000001292"/>
    </source>
</evidence>
<proteinExistence type="predicted"/>
<reference evidence="2 3" key="1">
    <citation type="journal article" date="2007" name="Nature">
        <title>Evolution of genes and genomes on the Drosophila phylogeny.</title>
        <authorList>
            <consortium name="Drosophila 12 Genomes Consortium"/>
            <person name="Clark A.G."/>
            <person name="Eisen M.B."/>
            <person name="Smith D.R."/>
            <person name="Bergman C.M."/>
            <person name="Oliver B."/>
            <person name="Markow T.A."/>
            <person name="Kaufman T.C."/>
            <person name="Kellis M."/>
            <person name="Gelbart W."/>
            <person name="Iyer V.N."/>
            <person name="Pollard D.A."/>
            <person name="Sackton T.B."/>
            <person name="Larracuente A.M."/>
            <person name="Singh N.D."/>
            <person name="Abad J.P."/>
            <person name="Abt D.N."/>
            <person name="Adryan B."/>
            <person name="Aguade M."/>
            <person name="Akashi H."/>
            <person name="Anderson W.W."/>
            <person name="Aquadro C.F."/>
            <person name="Ardell D.H."/>
            <person name="Arguello R."/>
            <person name="Artieri C.G."/>
            <person name="Barbash D.A."/>
            <person name="Barker D."/>
            <person name="Barsanti P."/>
            <person name="Batterham P."/>
            <person name="Batzoglou S."/>
            <person name="Begun D."/>
            <person name="Bhutkar A."/>
            <person name="Blanco E."/>
            <person name="Bosak S.A."/>
            <person name="Bradley R.K."/>
            <person name="Brand A.D."/>
            <person name="Brent M.R."/>
            <person name="Brooks A.N."/>
            <person name="Brown R.H."/>
            <person name="Butlin R.K."/>
            <person name="Caggese C."/>
            <person name="Calvi B.R."/>
            <person name="Bernardo de Carvalho A."/>
            <person name="Caspi A."/>
            <person name="Castrezana S."/>
            <person name="Celniker S.E."/>
            <person name="Chang J.L."/>
            <person name="Chapple C."/>
            <person name="Chatterji S."/>
            <person name="Chinwalla A."/>
            <person name="Civetta A."/>
            <person name="Clifton S.W."/>
            <person name="Comeron J.M."/>
            <person name="Costello J.C."/>
            <person name="Coyne J.A."/>
            <person name="Daub J."/>
            <person name="David R.G."/>
            <person name="Delcher A.L."/>
            <person name="Delehaunty K."/>
            <person name="Do C.B."/>
            <person name="Ebling H."/>
            <person name="Edwards K."/>
            <person name="Eickbush T."/>
            <person name="Evans J.D."/>
            <person name="Filipski A."/>
            <person name="Findeiss S."/>
            <person name="Freyhult E."/>
            <person name="Fulton L."/>
            <person name="Fulton R."/>
            <person name="Garcia A.C."/>
            <person name="Gardiner A."/>
            <person name="Garfield D.A."/>
            <person name="Garvin B.E."/>
            <person name="Gibson G."/>
            <person name="Gilbert D."/>
            <person name="Gnerre S."/>
            <person name="Godfrey J."/>
            <person name="Good R."/>
            <person name="Gotea V."/>
            <person name="Gravely B."/>
            <person name="Greenberg A.J."/>
            <person name="Griffiths-Jones S."/>
            <person name="Gross S."/>
            <person name="Guigo R."/>
            <person name="Gustafson E.A."/>
            <person name="Haerty W."/>
            <person name="Hahn M.W."/>
            <person name="Halligan D.L."/>
            <person name="Halpern A.L."/>
            <person name="Halter G.M."/>
            <person name="Han M.V."/>
            <person name="Heger A."/>
            <person name="Hillier L."/>
            <person name="Hinrichs A.S."/>
            <person name="Holmes I."/>
            <person name="Hoskins R.A."/>
            <person name="Hubisz M.J."/>
            <person name="Hultmark D."/>
            <person name="Huntley M.A."/>
            <person name="Jaffe D.B."/>
            <person name="Jagadeeshan S."/>
            <person name="Jeck W.R."/>
            <person name="Johnson J."/>
            <person name="Jones C.D."/>
            <person name="Jordan W.C."/>
            <person name="Karpen G.H."/>
            <person name="Kataoka E."/>
            <person name="Keightley P.D."/>
            <person name="Kheradpour P."/>
            <person name="Kirkness E.F."/>
            <person name="Koerich L.B."/>
            <person name="Kristiansen K."/>
            <person name="Kudrna D."/>
            <person name="Kulathinal R.J."/>
            <person name="Kumar S."/>
            <person name="Kwok R."/>
            <person name="Lander E."/>
            <person name="Langley C.H."/>
            <person name="Lapoint R."/>
            <person name="Lazzaro B.P."/>
            <person name="Lee S.J."/>
            <person name="Levesque L."/>
            <person name="Li R."/>
            <person name="Lin C.F."/>
            <person name="Lin M.F."/>
            <person name="Lindblad-Toh K."/>
            <person name="Llopart A."/>
            <person name="Long M."/>
            <person name="Low L."/>
            <person name="Lozovsky E."/>
            <person name="Lu J."/>
            <person name="Luo M."/>
            <person name="Machado C.A."/>
            <person name="Makalowski W."/>
            <person name="Marzo M."/>
            <person name="Matsuda M."/>
            <person name="Matzkin L."/>
            <person name="McAllister B."/>
            <person name="McBride C.S."/>
            <person name="McKernan B."/>
            <person name="McKernan K."/>
            <person name="Mendez-Lago M."/>
            <person name="Minx P."/>
            <person name="Mollenhauer M.U."/>
            <person name="Montooth K."/>
            <person name="Mount S.M."/>
            <person name="Mu X."/>
            <person name="Myers E."/>
            <person name="Negre B."/>
            <person name="Newfeld S."/>
            <person name="Nielsen R."/>
            <person name="Noor M.A."/>
            <person name="O'Grady P."/>
            <person name="Pachter L."/>
            <person name="Papaceit M."/>
            <person name="Parisi M.J."/>
            <person name="Parisi M."/>
            <person name="Parts L."/>
            <person name="Pedersen J.S."/>
            <person name="Pesole G."/>
            <person name="Phillippy A.M."/>
            <person name="Ponting C.P."/>
            <person name="Pop M."/>
            <person name="Porcelli D."/>
            <person name="Powell J.R."/>
            <person name="Prohaska S."/>
            <person name="Pruitt K."/>
            <person name="Puig M."/>
            <person name="Quesneville H."/>
            <person name="Ram K.R."/>
            <person name="Rand D."/>
            <person name="Rasmussen M.D."/>
            <person name="Reed L.K."/>
            <person name="Reenan R."/>
            <person name="Reily A."/>
            <person name="Remington K.A."/>
            <person name="Rieger T.T."/>
            <person name="Ritchie M.G."/>
            <person name="Robin C."/>
            <person name="Rogers Y.H."/>
            <person name="Rohde C."/>
            <person name="Rozas J."/>
            <person name="Rubenfield M.J."/>
            <person name="Ruiz A."/>
            <person name="Russo S."/>
            <person name="Salzberg S.L."/>
            <person name="Sanchez-Gracia A."/>
            <person name="Saranga D.J."/>
            <person name="Sato H."/>
            <person name="Schaeffer S.W."/>
            <person name="Schatz M.C."/>
            <person name="Schlenke T."/>
            <person name="Schwartz R."/>
            <person name="Segarra C."/>
            <person name="Singh R.S."/>
            <person name="Sirot L."/>
            <person name="Sirota M."/>
            <person name="Sisneros N.B."/>
            <person name="Smith C.D."/>
            <person name="Smith T.F."/>
            <person name="Spieth J."/>
            <person name="Stage D.E."/>
            <person name="Stark A."/>
            <person name="Stephan W."/>
            <person name="Strausberg R.L."/>
            <person name="Strempel S."/>
            <person name="Sturgill D."/>
            <person name="Sutton G."/>
            <person name="Sutton G.G."/>
            <person name="Tao W."/>
            <person name="Teichmann S."/>
            <person name="Tobari Y.N."/>
            <person name="Tomimura Y."/>
            <person name="Tsolas J.M."/>
            <person name="Valente V.L."/>
            <person name="Venter E."/>
            <person name="Venter J.C."/>
            <person name="Vicario S."/>
            <person name="Vieira F.G."/>
            <person name="Vilella A.J."/>
            <person name="Villasante A."/>
            <person name="Walenz B."/>
            <person name="Wang J."/>
            <person name="Wasserman M."/>
            <person name="Watts T."/>
            <person name="Wilson D."/>
            <person name="Wilson R.K."/>
            <person name="Wing R.A."/>
            <person name="Wolfner M.F."/>
            <person name="Wong A."/>
            <person name="Wong G.K."/>
            <person name="Wu C.I."/>
            <person name="Wu G."/>
            <person name="Yamamoto D."/>
            <person name="Yang H.P."/>
            <person name="Yang S.P."/>
            <person name="Yorke J.A."/>
            <person name="Yoshida K."/>
            <person name="Zdobnov E."/>
            <person name="Zhang P."/>
            <person name="Zhang Y."/>
            <person name="Zimin A.V."/>
            <person name="Baldwin J."/>
            <person name="Abdouelleil A."/>
            <person name="Abdulkadir J."/>
            <person name="Abebe A."/>
            <person name="Abera B."/>
            <person name="Abreu J."/>
            <person name="Acer S.C."/>
            <person name="Aftuck L."/>
            <person name="Alexander A."/>
            <person name="An P."/>
            <person name="Anderson E."/>
            <person name="Anderson S."/>
            <person name="Arachi H."/>
            <person name="Azer M."/>
            <person name="Bachantsang P."/>
            <person name="Barry A."/>
            <person name="Bayul T."/>
            <person name="Berlin A."/>
            <person name="Bessette D."/>
            <person name="Bloom T."/>
            <person name="Blye J."/>
            <person name="Boguslavskiy L."/>
            <person name="Bonnet C."/>
            <person name="Boukhgalter B."/>
            <person name="Bourzgui I."/>
            <person name="Brown A."/>
            <person name="Cahill P."/>
            <person name="Channer S."/>
            <person name="Cheshatsang Y."/>
            <person name="Chuda L."/>
            <person name="Citroen M."/>
            <person name="Collymore A."/>
            <person name="Cooke P."/>
            <person name="Costello M."/>
            <person name="D'Aco K."/>
            <person name="Daza R."/>
            <person name="De Haan G."/>
            <person name="DeGray S."/>
            <person name="DeMaso C."/>
            <person name="Dhargay N."/>
            <person name="Dooley K."/>
            <person name="Dooley E."/>
            <person name="Doricent M."/>
            <person name="Dorje P."/>
            <person name="Dorjee K."/>
            <person name="Dupes A."/>
            <person name="Elong R."/>
            <person name="Falk J."/>
            <person name="Farina A."/>
            <person name="Faro S."/>
            <person name="Ferguson D."/>
            <person name="Fisher S."/>
            <person name="Foley C.D."/>
            <person name="Franke A."/>
            <person name="Friedrich D."/>
            <person name="Gadbois L."/>
            <person name="Gearin G."/>
            <person name="Gearin C.R."/>
            <person name="Giannoukos G."/>
            <person name="Goode T."/>
            <person name="Graham J."/>
            <person name="Grandbois E."/>
            <person name="Grewal S."/>
            <person name="Gyaltsen K."/>
            <person name="Hafez N."/>
            <person name="Hagos B."/>
            <person name="Hall J."/>
            <person name="Henson C."/>
            <person name="Hollinger A."/>
            <person name="Honan T."/>
            <person name="Huard M.D."/>
            <person name="Hughes L."/>
            <person name="Hurhula B."/>
            <person name="Husby M.E."/>
            <person name="Kamat A."/>
            <person name="Kanga B."/>
            <person name="Kashin S."/>
            <person name="Khazanovich D."/>
            <person name="Kisner P."/>
            <person name="Lance K."/>
            <person name="Lara M."/>
            <person name="Lee W."/>
            <person name="Lennon N."/>
            <person name="Letendre F."/>
            <person name="LeVine R."/>
            <person name="Lipovsky A."/>
            <person name="Liu X."/>
            <person name="Liu J."/>
            <person name="Liu S."/>
            <person name="Lokyitsang T."/>
            <person name="Lokyitsang Y."/>
            <person name="Lubonja R."/>
            <person name="Lui A."/>
            <person name="MacDonald P."/>
            <person name="Magnisalis V."/>
            <person name="Maru K."/>
            <person name="Matthews C."/>
            <person name="McCusker W."/>
            <person name="McDonough S."/>
            <person name="Mehta T."/>
            <person name="Meldrim J."/>
            <person name="Meneus L."/>
            <person name="Mihai O."/>
            <person name="Mihalev A."/>
            <person name="Mihova T."/>
            <person name="Mittelman R."/>
            <person name="Mlenga V."/>
            <person name="Montmayeur A."/>
            <person name="Mulrain L."/>
            <person name="Navidi A."/>
            <person name="Naylor J."/>
            <person name="Negash T."/>
            <person name="Nguyen T."/>
            <person name="Nguyen N."/>
            <person name="Nicol R."/>
            <person name="Norbu C."/>
            <person name="Norbu N."/>
            <person name="Novod N."/>
            <person name="O'Neill B."/>
            <person name="Osman S."/>
            <person name="Markiewicz E."/>
            <person name="Oyono O.L."/>
            <person name="Patti C."/>
            <person name="Phunkhang P."/>
            <person name="Pierre F."/>
            <person name="Priest M."/>
            <person name="Raghuraman S."/>
            <person name="Rege F."/>
            <person name="Reyes R."/>
            <person name="Rise C."/>
            <person name="Rogov P."/>
            <person name="Ross K."/>
            <person name="Ryan E."/>
            <person name="Settipalli S."/>
            <person name="Shea T."/>
            <person name="Sherpa N."/>
            <person name="Shi L."/>
            <person name="Shih D."/>
            <person name="Sparrow T."/>
            <person name="Spaulding J."/>
            <person name="Stalker J."/>
            <person name="Stange-Thomann N."/>
            <person name="Stavropoulos S."/>
            <person name="Stone C."/>
            <person name="Strader C."/>
            <person name="Tesfaye S."/>
            <person name="Thomson T."/>
            <person name="Thoulutsang Y."/>
            <person name="Thoulutsang D."/>
            <person name="Topham K."/>
            <person name="Topping I."/>
            <person name="Tsamla T."/>
            <person name="Vassiliev H."/>
            <person name="Vo A."/>
            <person name="Wangchuk T."/>
            <person name="Wangdi T."/>
            <person name="Weiand M."/>
            <person name="Wilkinson J."/>
            <person name="Wilson A."/>
            <person name="Yadav S."/>
            <person name="Young G."/>
            <person name="Yu Q."/>
            <person name="Zembek L."/>
            <person name="Zhong D."/>
            <person name="Zimmer A."/>
            <person name="Zwirko Z."/>
            <person name="Jaffe D.B."/>
            <person name="Alvarez P."/>
            <person name="Brockman W."/>
            <person name="Butler J."/>
            <person name="Chin C."/>
            <person name="Gnerre S."/>
            <person name="Grabherr M."/>
            <person name="Kleber M."/>
            <person name="Mauceli E."/>
            <person name="MacCallum I."/>
        </authorList>
    </citation>
    <scope>NUCLEOTIDE SEQUENCE [LARGE SCALE GENOMIC DNA]</scope>
    <source>
        <strain evidence="3">Rob3c / Tucson 14021-0248.25</strain>
    </source>
</reference>
<evidence type="ECO:0000256" key="1">
    <source>
        <dbReference type="SAM" id="MobiDB-lite"/>
    </source>
</evidence>
<accession>B4IIK4</accession>
<dbReference type="PhylomeDB" id="B4IIK4"/>
<evidence type="ECO:0000313" key="2">
    <source>
        <dbReference type="EMBL" id="EDW49775.1"/>
    </source>
</evidence>
<dbReference type="SMR" id="B4IIK4"/>
<protein>
    <submittedName>
        <fullName evidence="2">GM19307</fullName>
    </submittedName>
</protein>
<keyword evidence="3" id="KW-1185">Reference proteome</keyword>
<organism evidence="3">
    <name type="scientific">Drosophila sechellia</name>
    <name type="common">Fruit fly</name>
    <dbReference type="NCBI Taxonomy" id="7238"/>
    <lineage>
        <taxon>Eukaryota</taxon>
        <taxon>Metazoa</taxon>
        <taxon>Ecdysozoa</taxon>
        <taxon>Arthropoda</taxon>
        <taxon>Hexapoda</taxon>
        <taxon>Insecta</taxon>
        <taxon>Pterygota</taxon>
        <taxon>Neoptera</taxon>
        <taxon>Endopterygota</taxon>
        <taxon>Diptera</taxon>
        <taxon>Brachycera</taxon>
        <taxon>Muscomorpha</taxon>
        <taxon>Ephydroidea</taxon>
        <taxon>Drosophilidae</taxon>
        <taxon>Drosophila</taxon>
        <taxon>Sophophora</taxon>
    </lineage>
</organism>
<feature type="region of interest" description="Disordered" evidence="1">
    <location>
        <begin position="429"/>
        <end position="448"/>
    </location>
</feature>
<dbReference type="Proteomes" id="UP000001292">
    <property type="component" value="Unassembled WGS sequence"/>
</dbReference>
<dbReference type="OMA" id="LRVEMNF"/>
<feature type="region of interest" description="Disordered" evidence="1">
    <location>
        <begin position="249"/>
        <end position="269"/>
    </location>
</feature>
<feature type="compositionally biased region" description="Basic and acidic residues" evidence="1">
    <location>
        <begin position="38"/>
        <end position="49"/>
    </location>
</feature>
<dbReference type="GO" id="GO:0007283">
    <property type="term" value="P:spermatogenesis"/>
    <property type="evidence" value="ECO:0007669"/>
    <property type="project" value="EnsemblMetazoa"/>
</dbReference>